<accession>A0A3N0GG39</accession>
<dbReference type="PANTHER" id="PTHR46268">
    <property type="entry name" value="STRESS RESPONSE PROTEIN NHAX"/>
    <property type="match status" value="1"/>
</dbReference>
<dbReference type="Proteomes" id="UP000279994">
    <property type="component" value="Unassembled WGS sequence"/>
</dbReference>
<dbReference type="OrthoDB" id="3873975at2"/>
<dbReference type="Pfam" id="PF00582">
    <property type="entry name" value="Usp"/>
    <property type="match status" value="2"/>
</dbReference>
<dbReference type="PANTHER" id="PTHR46268:SF6">
    <property type="entry name" value="UNIVERSAL STRESS PROTEIN UP12"/>
    <property type="match status" value="1"/>
</dbReference>
<dbReference type="AlphaFoldDB" id="A0A3N0GG39"/>
<dbReference type="InterPro" id="IPR006016">
    <property type="entry name" value="UspA"/>
</dbReference>
<organism evidence="3 4">
    <name type="scientific">Nocardioides pocheonensis</name>
    <dbReference type="NCBI Taxonomy" id="661485"/>
    <lineage>
        <taxon>Bacteria</taxon>
        <taxon>Bacillati</taxon>
        <taxon>Actinomycetota</taxon>
        <taxon>Actinomycetes</taxon>
        <taxon>Propionibacteriales</taxon>
        <taxon>Nocardioidaceae</taxon>
        <taxon>Nocardioides</taxon>
    </lineage>
</organism>
<protein>
    <submittedName>
        <fullName evidence="3">Universal stress protein</fullName>
    </submittedName>
</protein>
<evidence type="ECO:0000313" key="4">
    <source>
        <dbReference type="Proteomes" id="UP000279994"/>
    </source>
</evidence>
<sequence>MEKIEVPHGAVVVGVDGSPASDRAVVWAARQAALEGRPVALVHGASPTVATTWMGAPAFNPATLLQALEDSGRAQLEAAGAVVHEREPGVAVYRVFDHRDPRDALLAHAASASMVVVGSRGRGPMASLILGSVSLAVSQHAPCPVVVVRPTGEEAHGGIVVGADGTVRSDAAVGFAFRQASLRSMPLTVVHAFWSEQDEGYPSEARDYEQADLEDMRLLLAESIAGPEADYPDVKVTLHVERGIPDKVLLHACATADLVVVGTHPSNAVYDLLAGEVSRSVLGHARCPVAVVPDPV</sequence>
<dbReference type="InterPro" id="IPR014729">
    <property type="entry name" value="Rossmann-like_a/b/a_fold"/>
</dbReference>
<dbReference type="InterPro" id="IPR006015">
    <property type="entry name" value="Universal_stress_UspA"/>
</dbReference>
<name>A0A3N0GG39_9ACTN</name>
<reference evidence="3 4" key="1">
    <citation type="submission" date="2018-11" db="EMBL/GenBank/DDBJ databases">
        <authorList>
            <person name="Li F."/>
        </authorList>
    </citation>
    <scope>NUCLEOTIDE SEQUENCE [LARGE SCALE GENOMIC DNA]</scope>
    <source>
        <strain evidence="3 4">Gsoil 818</strain>
    </source>
</reference>
<comment type="similarity">
    <text evidence="1">Belongs to the universal stress protein A family.</text>
</comment>
<keyword evidence="4" id="KW-1185">Reference proteome</keyword>
<feature type="domain" description="UspA" evidence="2">
    <location>
        <begin position="159"/>
        <end position="293"/>
    </location>
</feature>
<comment type="caution">
    <text evidence="3">The sequence shown here is derived from an EMBL/GenBank/DDBJ whole genome shotgun (WGS) entry which is preliminary data.</text>
</comment>
<dbReference type="PRINTS" id="PR01438">
    <property type="entry name" value="UNVRSLSTRESS"/>
</dbReference>
<gene>
    <name evidence="3" type="ORF">EFL26_23535</name>
</gene>
<evidence type="ECO:0000256" key="1">
    <source>
        <dbReference type="ARBA" id="ARBA00008791"/>
    </source>
</evidence>
<dbReference type="Gene3D" id="3.40.50.620">
    <property type="entry name" value="HUPs"/>
    <property type="match status" value="2"/>
</dbReference>
<dbReference type="RefSeq" id="WP_123225357.1">
    <property type="nucleotide sequence ID" value="NZ_RJSF01000049.1"/>
</dbReference>
<dbReference type="EMBL" id="RJSF01000049">
    <property type="protein sequence ID" value="RNM11118.1"/>
    <property type="molecule type" value="Genomic_DNA"/>
</dbReference>
<evidence type="ECO:0000313" key="3">
    <source>
        <dbReference type="EMBL" id="RNM11118.1"/>
    </source>
</evidence>
<dbReference type="SUPFAM" id="SSF52402">
    <property type="entry name" value="Adenine nucleotide alpha hydrolases-like"/>
    <property type="match status" value="2"/>
</dbReference>
<evidence type="ECO:0000259" key="2">
    <source>
        <dbReference type="Pfam" id="PF00582"/>
    </source>
</evidence>
<proteinExistence type="inferred from homology"/>
<feature type="domain" description="UspA" evidence="2">
    <location>
        <begin position="11"/>
        <end position="149"/>
    </location>
</feature>